<keyword evidence="2" id="KW-1185">Reference proteome</keyword>
<proteinExistence type="predicted"/>
<reference evidence="1" key="1">
    <citation type="submission" date="2021-08" db="EMBL/GenBank/DDBJ databases">
        <title>WGS assembly of Ceratopteris richardii.</title>
        <authorList>
            <person name="Marchant D.B."/>
            <person name="Chen G."/>
            <person name="Jenkins J."/>
            <person name="Shu S."/>
            <person name="Leebens-Mack J."/>
            <person name="Grimwood J."/>
            <person name="Schmutz J."/>
            <person name="Soltis P."/>
            <person name="Soltis D."/>
            <person name="Chen Z.-H."/>
        </authorList>
    </citation>
    <scope>NUCLEOTIDE SEQUENCE</scope>
    <source>
        <strain evidence="1">Whitten #5841</strain>
        <tissue evidence="1">Leaf</tissue>
    </source>
</reference>
<evidence type="ECO:0000313" key="1">
    <source>
        <dbReference type="EMBL" id="KAH7440831.1"/>
    </source>
</evidence>
<organism evidence="1 2">
    <name type="scientific">Ceratopteris richardii</name>
    <name type="common">Triangle waterfern</name>
    <dbReference type="NCBI Taxonomy" id="49495"/>
    <lineage>
        <taxon>Eukaryota</taxon>
        <taxon>Viridiplantae</taxon>
        <taxon>Streptophyta</taxon>
        <taxon>Embryophyta</taxon>
        <taxon>Tracheophyta</taxon>
        <taxon>Polypodiopsida</taxon>
        <taxon>Polypodiidae</taxon>
        <taxon>Polypodiales</taxon>
        <taxon>Pteridineae</taxon>
        <taxon>Pteridaceae</taxon>
        <taxon>Parkerioideae</taxon>
        <taxon>Ceratopteris</taxon>
    </lineage>
</organism>
<evidence type="ECO:0000313" key="2">
    <source>
        <dbReference type="Proteomes" id="UP000825935"/>
    </source>
</evidence>
<gene>
    <name evidence="1" type="ORF">KP509_03G013100</name>
</gene>
<protein>
    <submittedName>
        <fullName evidence="1">Uncharacterized protein</fullName>
    </submittedName>
</protein>
<name>A0A8T2UX86_CERRI</name>
<sequence length="192" mass="22405">MEHERVSLFLRAIDIKAREELLPQLQDMETDSRLSEDWDEVEAVVKWYIKKKRAMAKFMQDWEEDIQEQIHAPYQPAPNAQVNQPTGKEVVPPNTMEEMFKKHNRYSCEIFKEALAKNLVSIKKMMIHDSKTGEKVNINFGWGGMRVFFPDTSLIDENSDLESWSKVIKSLDRGNMYHEILNSASNKIRGVT</sequence>
<dbReference type="Proteomes" id="UP000825935">
    <property type="component" value="Chromosome 3"/>
</dbReference>
<accession>A0A8T2UX86</accession>
<comment type="caution">
    <text evidence="1">The sequence shown here is derived from an EMBL/GenBank/DDBJ whole genome shotgun (WGS) entry which is preliminary data.</text>
</comment>
<dbReference type="EMBL" id="CM035408">
    <property type="protein sequence ID" value="KAH7440831.1"/>
    <property type="molecule type" value="Genomic_DNA"/>
</dbReference>
<dbReference type="AlphaFoldDB" id="A0A8T2UX86"/>
<dbReference type="OrthoDB" id="2001736at2759"/>